<dbReference type="InterPro" id="IPR013813">
    <property type="entry name" value="Endoribo_LPSP/chorism_mut-like"/>
</dbReference>
<accession>A0ABX7BSY6</accession>
<dbReference type="PANTHER" id="PTHR43760:SF1">
    <property type="entry name" value="ENDORIBONUCLEASE L-PSP_CHORISMATE MUTASE-LIKE DOMAIN-CONTAINING PROTEIN"/>
    <property type="match status" value="1"/>
</dbReference>
<proteinExistence type="predicted"/>
<gene>
    <name evidence="1" type="ORF">JI749_11815</name>
</gene>
<dbReference type="RefSeq" id="WP_201653945.1">
    <property type="nucleotide sequence ID" value="NZ_CP068047.1"/>
</dbReference>
<dbReference type="InterPro" id="IPR035959">
    <property type="entry name" value="RutC-like_sf"/>
</dbReference>
<dbReference type="EMBL" id="CP068047">
    <property type="protein sequence ID" value="QQR35063.1"/>
    <property type="molecule type" value="Genomic_DNA"/>
</dbReference>
<organism evidence="1 2">
    <name type="scientific">Devosia oryziradicis</name>
    <dbReference type="NCBI Taxonomy" id="2801335"/>
    <lineage>
        <taxon>Bacteria</taxon>
        <taxon>Pseudomonadati</taxon>
        <taxon>Pseudomonadota</taxon>
        <taxon>Alphaproteobacteria</taxon>
        <taxon>Hyphomicrobiales</taxon>
        <taxon>Devosiaceae</taxon>
        <taxon>Devosia</taxon>
    </lineage>
</organism>
<evidence type="ECO:0000313" key="2">
    <source>
        <dbReference type="Proteomes" id="UP000595460"/>
    </source>
</evidence>
<name>A0ABX7BSY6_9HYPH</name>
<dbReference type="SUPFAM" id="SSF55298">
    <property type="entry name" value="YjgF-like"/>
    <property type="match status" value="1"/>
</dbReference>
<dbReference type="PANTHER" id="PTHR43760">
    <property type="entry name" value="ENDORIBONUCLEASE-RELATED"/>
    <property type="match status" value="1"/>
</dbReference>
<reference evidence="1 2" key="1">
    <citation type="submission" date="2021-01" db="EMBL/GenBank/DDBJ databases">
        <title>Genome seq and assembly of Devosia sp. G19.</title>
        <authorList>
            <person name="Chhetri G."/>
        </authorList>
    </citation>
    <scope>NUCLEOTIDE SEQUENCE [LARGE SCALE GENOMIC DNA]</scope>
    <source>
        <strain evidence="1 2">G19</strain>
    </source>
</reference>
<dbReference type="InterPro" id="IPR006175">
    <property type="entry name" value="YjgF/YER057c/UK114"/>
</dbReference>
<dbReference type="Gene3D" id="3.30.1330.40">
    <property type="entry name" value="RutC-like"/>
    <property type="match status" value="1"/>
</dbReference>
<evidence type="ECO:0000313" key="1">
    <source>
        <dbReference type="EMBL" id="QQR35063.1"/>
    </source>
</evidence>
<keyword evidence="2" id="KW-1185">Reference proteome</keyword>
<protein>
    <submittedName>
        <fullName evidence="1">RidA family protein</fullName>
    </submittedName>
</protein>
<dbReference type="Proteomes" id="UP000595460">
    <property type="component" value="Chromosome"/>
</dbReference>
<sequence>MTSPIEKLRELGYELPAAKAPVANYVPVTRTGNLLYVSGQISSNEHGVVTGLLGDTMNVVQGANAAELAALNVLAQIVHIGGVPLEGIKRILKLTVLVASTPEFTEQHLVANGCSNLLVGVLGENGKHARAAFGVASLPFGAAVEIDAVVEV</sequence>
<dbReference type="Pfam" id="PF01042">
    <property type="entry name" value="Ribonuc_L-PSP"/>
    <property type="match status" value="1"/>
</dbReference>
<dbReference type="CDD" id="cd02199">
    <property type="entry name" value="YjgF_YER057c_UK114_like_1"/>
    <property type="match status" value="1"/>
</dbReference>